<dbReference type="AlphaFoldDB" id="A0A537KDT7"/>
<gene>
    <name evidence="2" type="ORF">E6H00_00480</name>
</gene>
<evidence type="ECO:0000259" key="1">
    <source>
        <dbReference type="Pfam" id="PF13304"/>
    </source>
</evidence>
<organism evidence="2 3">
    <name type="scientific">Candidatus Segetimicrobium genomatis</name>
    <dbReference type="NCBI Taxonomy" id="2569760"/>
    <lineage>
        <taxon>Bacteria</taxon>
        <taxon>Bacillati</taxon>
        <taxon>Candidatus Sysuimicrobiota</taxon>
        <taxon>Candidatus Sysuimicrobiia</taxon>
        <taxon>Candidatus Sysuimicrobiales</taxon>
        <taxon>Candidatus Segetimicrobiaceae</taxon>
        <taxon>Candidatus Segetimicrobium</taxon>
    </lineage>
</organism>
<protein>
    <recommendedName>
        <fullName evidence="1">ATPase AAA-type core domain-containing protein</fullName>
    </recommendedName>
</protein>
<accession>A0A537KDT7</accession>
<reference evidence="2 3" key="1">
    <citation type="journal article" date="2019" name="Nat. Microbiol.">
        <title>Mediterranean grassland soil C-N compound turnover is dependent on rainfall and depth, and is mediated by genomically divergent microorganisms.</title>
        <authorList>
            <person name="Diamond S."/>
            <person name="Andeer P.F."/>
            <person name="Li Z."/>
            <person name="Crits-Christoph A."/>
            <person name="Burstein D."/>
            <person name="Anantharaman K."/>
            <person name="Lane K.R."/>
            <person name="Thomas B.C."/>
            <person name="Pan C."/>
            <person name="Northen T.R."/>
            <person name="Banfield J.F."/>
        </authorList>
    </citation>
    <scope>NUCLEOTIDE SEQUENCE [LARGE SCALE GENOMIC DNA]</scope>
    <source>
        <strain evidence="2">NP_3</strain>
    </source>
</reference>
<dbReference type="Pfam" id="PF13304">
    <property type="entry name" value="AAA_21"/>
    <property type="match status" value="1"/>
</dbReference>
<name>A0A537KDT7_9BACT</name>
<dbReference type="InterPro" id="IPR027417">
    <property type="entry name" value="P-loop_NTPase"/>
</dbReference>
<dbReference type="InterPro" id="IPR003959">
    <property type="entry name" value="ATPase_AAA_core"/>
</dbReference>
<evidence type="ECO:0000313" key="3">
    <source>
        <dbReference type="Proteomes" id="UP000318509"/>
    </source>
</evidence>
<comment type="caution">
    <text evidence="2">The sequence shown here is derived from an EMBL/GenBank/DDBJ whole genome shotgun (WGS) entry which is preliminary data.</text>
</comment>
<dbReference type="Proteomes" id="UP000318509">
    <property type="component" value="Unassembled WGS sequence"/>
</dbReference>
<dbReference type="InterPro" id="IPR051396">
    <property type="entry name" value="Bact_Antivir_Def_Nuclease"/>
</dbReference>
<feature type="domain" description="ATPase AAA-type core" evidence="1">
    <location>
        <begin position="290"/>
        <end position="454"/>
    </location>
</feature>
<sequence length="706" mass="79577">MPSLRVTQFRVLNYRNIDDSGWIPIERVTTLVGRNESGKTALLKALHKFHPAIPEPYLPQREFPRERFAREFKNAQDWPVCQVEFEVDDALRAQLLTEDASDQLPTHFTCTRYYDGHLTVEFSPQVAEAPLAPDALLQALRRFTTGLADAFLPRAGEPRPGTPPENQALKSTVIDWAVEIESEARLLRSLRSEEGLALLARVAEEAPKLSAAPAEDLHEQLAAAARGLLDQAREPSRLSRWKELAAGRIPVFIYFEQYGILNSAIYLPQFLDQLRRDPNNPRVRTIYAMFKHAGLTAQEVFELGRDSVDERRRMGLSVTAQMLEAEMAKRELRQLKLNSASLDITAKFSTRWHQRRHQIRYQADGSYFRIWVADDRLPGVEIELESRSKGFQWFFSFNLIFLVESEEGHKDAVLLLDEPGLDLHPTAQQELVGFFEELAHFHQLLYTTHSPFLVPGEHLEWVRAVREDALGHSEVSMVGMWPDDRETMFPLQAAAGYAMVRNLFDGKKNLLVEDFSDYVYIQGFAMVLGAARRKTLPDDVYITPCGGTKHLGYLASLFLGHQVRPVILLDSDDAARTCQETLLSELYAGRQTSFILLGEVLGLGRCEMEDLVGENLLLPVLSRLLGRPLSIAGVDASLPLSDRIRQAAARQGIALPDGWKAEVARRLVGGWLEQSPGTMPADVLERAGTLMRVIGERFADPAILRP</sequence>
<evidence type="ECO:0000313" key="2">
    <source>
        <dbReference type="EMBL" id="TMI93931.1"/>
    </source>
</evidence>
<dbReference type="PANTHER" id="PTHR43581">
    <property type="entry name" value="ATP/GTP PHOSPHATASE"/>
    <property type="match status" value="1"/>
</dbReference>
<dbReference type="PANTHER" id="PTHR43581:SF3">
    <property type="entry name" value="AAA+ ATPASE DOMAIN-CONTAINING PROTEIN"/>
    <property type="match status" value="1"/>
</dbReference>
<dbReference type="GO" id="GO:0016887">
    <property type="term" value="F:ATP hydrolysis activity"/>
    <property type="evidence" value="ECO:0007669"/>
    <property type="project" value="InterPro"/>
</dbReference>
<proteinExistence type="predicted"/>
<dbReference type="SUPFAM" id="SSF52540">
    <property type="entry name" value="P-loop containing nucleoside triphosphate hydrolases"/>
    <property type="match status" value="1"/>
</dbReference>
<dbReference type="Gene3D" id="3.40.50.300">
    <property type="entry name" value="P-loop containing nucleotide triphosphate hydrolases"/>
    <property type="match status" value="1"/>
</dbReference>
<dbReference type="EMBL" id="VBAK01000013">
    <property type="protein sequence ID" value="TMI93931.1"/>
    <property type="molecule type" value="Genomic_DNA"/>
</dbReference>
<dbReference type="GO" id="GO:0005524">
    <property type="term" value="F:ATP binding"/>
    <property type="evidence" value="ECO:0007669"/>
    <property type="project" value="InterPro"/>
</dbReference>